<reference evidence="2 3" key="1">
    <citation type="journal article" date="2019" name="PLoS Biol.">
        <title>Sex chromosomes control vertical transmission of feminizing Wolbachia symbionts in an isopod.</title>
        <authorList>
            <person name="Becking T."/>
            <person name="Chebbi M.A."/>
            <person name="Giraud I."/>
            <person name="Moumen B."/>
            <person name="Laverre T."/>
            <person name="Caubet Y."/>
            <person name="Peccoud J."/>
            <person name="Gilbert C."/>
            <person name="Cordaux R."/>
        </authorList>
    </citation>
    <scope>NUCLEOTIDE SEQUENCE [LARGE SCALE GENOMIC DNA]</scope>
    <source>
        <strain evidence="2">ANa2</strain>
        <tissue evidence="2">Whole body excluding digestive tract and cuticle</tissue>
    </source>
</reference>
<keyword evidence="1" id="KW-0812">Transmembrane</keyword>
<accession>A0A5N5SPS9</accession>
<name>A0A5N5SPS9_9CRUS</name>
<gene>
    <name evidence="2" type="ORF">Anas_10964</name>
</gene>
<comment type="caution">
    <text evidence="2">The sequence shown here is derived from an EMBL/GenBank/DDBJ whole genome shotgun (WGS) entry which is preliminary data.</text>
</comment>
<proteinExistence type="predicted"/>
<dbReference type="AlphaFoldDB" id="A0A5N5SPS9"/>
<dbReference type="Proteomes" id="UP000326759">
    <property type="component" value="Unassembled WGS sequence"/>
</dbReference>
<evidence type="ECO:0000256" key="1">
    <source>
        <dbReference type="SAM" id="Phobius"/>
    </source>
</evidence>
<sequence>MLVIFHSRFSMKKKIFFYLLFGIKGEDFDEGKQLFLSTVLSKVHFWEDTFRNQQIKINNMKLICLWLVVLTILSVMSFVPTRGDPDPEPQYGRGGFGGGGRFGGGGFGGGGRFGGGGFGGGGRFGGGGFRGGRFGGRGGGFGGGGFGGRGYGK</sequence>
<keyword evidence="1" id="KW-0472">Membrane</keyword>
<protein>
    <submittedName>
        <fullName evidence="2">Uncharacterized protein</fullName>
    </submittedName>
</protein>
<dbReference type="EMBL" id="SEYY01021735">
    <property type="protein sequence ID" value="KAB7496114.1"/>
    <property type="molecule type" value="Genomic_DNA"/>
</dbReference>
<keyword evidence="1" id="KW-1133">Transmembrane helix</keyword>
<organism evidence="2 3">
    <name type="scientific">Armadillidium nasatum</name>
    <dbReference type="NCBI Taxonomy" id="96803"/>
    <lineage>
        <taxon>Eukaryota</taxon>
        <taxon>Metazoa</taxon>
        <taxon>Ecdysozoa</taxon>
        <taxon>Arthropoda</taxon>
        <taxon>Crustacea</taxon>
        <taxon>Multicrustacea</taxon>
        <taxon>Malacostraca</taxon>
        <taxon>Eumalacostraca</taxon>
        <taxon>Peracarida</taxon>
        <taxon>Isopoda</taxon>
        <taxon>Oniscidea</taxon>
        <taxon>Crinocheta</taxon>
        <taxon>Armadillidiidae</taxon>
        <taxon>Armadillidium</taxon>
    </lineage>
</organism>
<evidence type="ECO:0000313" key="3">
    <source>
        <dbReference type="Proteomes" id="UP000326759"/>
    </source>
</evidence>
<feature type="transmembrane region" description="Helical" evidence="1">
    <location>
        <begin position="60"/>
        <end position="79"/>
    </location>
</feature>
<keyword evidence="3" id="KW-1185">Reference proteome</keyword>
<evidence type="ECO:0000313" key="2">
    <source>
        <dbReference type="EMBL" id="KAB7496114.1"/>
    </source>
</evidence>